<reference evidence="3" key="2">
    <citation type="submission" date="2024-10" db="UniProtKB">
        <authorList>
            <consortium name="EnsemblProtists"/>
        </authorList>
    </citation>
    <scope>IDENTIFICATION</scope>
</reference>
<organism evidence="3 4">
    <name type="scientific">Emiliania huxleyi (strain CCMP1516)</name>
    <dbReference type="NCBI Taxonomy" id="280463"/>
    <lineage>
        <taxon>Eukaryota</taxon>
        <taxon>Haptista</taxon>
        <taxon>Haptophyta</taxon>
        <taxon>Prymnesiophyceae</taxon>
        <taxon>Isochrysidales</taxon>
        <taxon>Noelaerhabdaceae</taxon>
        <taxon>Emiliania</taxon>
    </lineage>
</organism>
<dbReference type="RefSeq" id="XP_005773601.1">
    <property type="nucleotide sequence ID" value="XM_005773544.1"/>
</dbReference>
<protein>
    <submittedName>
        <fullName evidence="3">Uncharacterized protein</fullName>
    </submittedName>
</protein>
<dbReference type="AlphaFoldDB" id="A0A0D3JCD7"/>
<dbReference type="PaxDb" id="2903-EOD21172"/>
<dbReference type="HOGENOM" id="CLU_629203_0_0_1"/>
<feature type="region of interest" description="Disordered" evidence="1">
    <location>
        <begin position="1"/>
        <end position="49"/>
    </location>
</feature>
<dbReference type="Proteomes" id="UP000013827">
    <property type="component" value="Unassembled WGS sequence"/>
</dbReference>
<keyword evidence="2" id="KW-0472">Membrane</keyword>
<dbReference type="EnsemblProtists" id="EOD21172">
    <property type="protein sequence ID" value="EOD21172"/>
    <property type="gene ID" value="EMIHUDRAFT_241573"/>
</dbReference>
<name>A0A0D3JCD7_EMIH1</name>
<dbReference type="KEGG" id="ehx:EMIHUDRAFT_241573"/>
<keyword evidence="2" id="KW-1133">Transmembrane helix</keyword>
<evidence type="ECO:0000256" key="2">
    <source>
        <dbReference type="SAM" id="Phobius"/>
    </source>
</evidence>
<feature type="transmembrane region" description="Helical" evidence="2">
    <location>
        <begin position="123"/>
        <end position="141"/>
    </location>
</feature>
<dbReference type="GeneID" id="17266712"/>
<reference evidence="4" key="1">
    <citation type="journal article" date="2013" name="Nature">
        <title>Pan genome of the phytoplankton Emiliania underpins its global distribution.</title>
        <authorList>
            <person name="Read B.A."/>
            <person name="Kegel J."/>
            <person name="Klute M.J."/>
            <person name="Kuo A."/>
            <person name="Lefebvre S.C."/>
            <person name="Maumus F."/>
            <person name="Mayer C."/>
            <person name="Miller J."/>
            <person name="Monier A."/>
            <person name="Salamov A."/>
            <person name="Young J."/>
            <person name="Aguilar M."/>
            <person name="Claverie J.M."/>
            <person name="Frickenhaus S."/>
            <person name="Gonzalez K."/>
            <person name="Herman E.K."/>
            <person name="Lin Y.C."/>
            <person name="Napier J."/>
            <person name="Ogata H."/>
            <person name="Sarno A.F."/>
            <person name="Shmutz J."/>
            <person name="Schroeder D."/>
            <person name="de Vargas C."/>
            <person name="Verret F."/>
            <person name="von Dassow P."/>
            <person name="Valentin K."/>
            <person name="Van de Peer Y."/>
            <person name="Wheeler G."/>
            <person name="Dacks J.B."/>
            <person name="Delwiche C.F."/>
            <person name="Dyhrman S.T."/>
            <person name="Glockner G."/>
            <person name="John U."/>
            <person name="Richards T."/>
            <person name="Worden A.Z."/>
            <person name="Zhang X."/>
            <person name="Grigoriev I.V."/>
            <person name="Allen A.E."/>
            <person name="Bidle K."/>
            <person name="Borodovsky M."/>
            <person name="Bowler C."/>
            <person name="Brownlee C."/>
            <person name="Cock J.M."/>
            <person name="Elias M."/>
            <person name="Gladyshev V.N."/>
            <person name="Groth M."/>
            <person name="Guda C."/>
            <person name="Hadaegh A."/>
            <person name="Iglesias-Rodriguez M.D."/>
            <person name="Jenkins J."/>
            <person name="Jones B.M."/>
            <person name="Lawson T."/>
            <person name="Leese F."/>
            <person name="Lindquist E."/>
            <person name="Lobanov A."/>
            <person name="Lomsadze A."/>
            <person name="Malik S.B."/>
            <person name="Marsh M.E."/>
            <person name="Mackinder L."/>
            <person name="Mock T."/>
            <person name="Mueller-Roeber B."/>
            <person name="Pagarete A."/>
            <person name="Parker M."/>
            <person name="Probert I."/>
            <person name="Quesneville H."/>
            <person name="Raines C."/>
            <person name="Rensing S.A."/>
            <person name="Riano-Pachon D.M."/>
            <person name="Richier S."/>
            <person name="Rokitta S."/>
            <person name="Shiraiwa Y."/>
            <person name="Soanes D.M."/>
            <person name="van der Giezen M."/>
            <person name="Wahlund T.M."/>
            <person name="Williams B."/>
            <person name="Wilson W."/>
            <person name="Wolfe G."/>
            <person name="Wurch L.L."/>
        </authorList>
    </citation>
    <scope>NUCLEOTIDE SEQUENCE</scope>
</reference>
<proteinExistence type="predicted"/>
<evidence type="ECO:0000256" key="1">
    <source>
        <dbReference type="SAM" id="MobiDB-lite"/>
    </source>
</evidence>
<evidence type="ECO:0000313" key="4">
    <source>
        <dbReference type="Proteomes" id="UP000013827"/>
    </source>
</evidence>
<keyword evidence="4" id="KW-1185">Reference proteome</keyword>
<sequence>MNDSEAWEARRRSVLGTDGPSASEGARMRRSRSWREPGASTGYVPAVNDSDHWENTRRTVRGEAVQPPVVRAQTTRHSLAARDLDAGGPSAARGRQPTTFLQQDEAGQERQARVVRRGRFRKFRLLILFMSLLGIGFLFATPRGGVSGFGRRSNQYVQHIVEKGKSWTATQLEFVQRWQYGMQLFDLYSAVRVVTHEEEPEKRAHSRNLGKLGSVPWLHGGAFELYDARKTLLHHSVREGGAEPEKKEKHGGEHLFSSSLWQSVSKLAKKGRLQGADDTRWELLNRASQGGGVYVGALSARTFRSSDATALRAEMLPPGPPPDGPRRGVSGVELARVRLRAPGRLGVDGADDWMGGARFIVIDPETGAPAHGSD</sequence>
<keyword evidence="2" id="KW-0812">Transmembrane</keyword>
<evidence type="ECO:0000313" key="3">
    <source>
        <dbReference type="EnsemblProtists" id="EOD21172"/>
    </source>
</evidence>
<accession>A0A0D3JCD7</accession>
<feature type="region of interest" description="Disordered" evidence="1">
    <location>
        <begin position="84"/>
        <end position="107"/>
    </location>
</feature>